<protein>
    <submittedName>
        <fullName evidence="3">Uncharacterized protein</fullName>
    </submittedName>
</protein>
<accession>A0A835WG29</accession>
<feature type="compositionally biased region" description="Gly residues" evidence="1">
    <location>
        <begin position="268"/>
        <end position="280"/>
    </location>
</feature>
<evidence type="ECO:0000256" key="2">
    <source>
        <dbReference type="SAM" id="Phobius"/>
    </source>
</evidence>
<feature type="compositionally biased region" description="Basic residues" evidence="1">
    <location>
        <begin position="409"/>
        <end position="420"/>
    </location>
</feature>
<feature type="compositionally biased region" description="Low complexity" evidence="1">
    <location>
        <begin position="429"/>
        <end position="441"/>
    </location>
</feature>
<feature type="region of interest" description="Disordered" evidence="1">
    <location>
        <begin position="1"/>
        <end position="22"/>
    </location>
</feature>
<feature type="region of interest" description="Disordered" evidence="1">
    <location>
        <begin position="316"/>
        <end position="441"/>
    </location>
</feature>
<feature type="transmembrane region" description="Helical" evidence="2">
    <location>
        <begin position="519"/>
        <end position="538"/>
    </location>
</feature>
<keyword evidence="2" id="KW-0812">Transmembrane</keyword>
<feature type="compositionally biased region" description="Basic residues" evidence="1">
    <location>
        <begin position="195"/>
        <end position="206"/>
    </location>
</feature>
<comment type="caution">
    <text evidence="3">The sequence shown here is derived from an EMBL/GenBank/DDBJ whole genome shotgun (WGS) entry which is preliminary data.</text>
</comment>
<feature type="compositionally biased region" description="Low complexity" evidence="1">
    <location>
        <begin position="350"/>
        <end position="367"/>
    </location>
</feature>
<sequence length="625" mass="60453">MQAREQREVAETASTEAAAVSRRAQRSAGLLGYLVPSFLFSSASDSKLQALGGEAVPTTGGSAQRGGLPTASASFPRPAASPRTANAGMSAPPSPSHANGGQPRVFMPHRLDRGGPEALHSPAHSRLAGGGPGGRQPPHSEPQLPQKTQQHDGAAAAAALGASPATSGGGAWGSRCPSVAGADVAGGGDPGGVNHGHHSHGNHGNHGRVSSTGGNGGTGMGVSPADPDRASAVRTRGAGPGAGPGAGAGAGVSTPCSVQQHSQASGSAGRGGAGGSGTGARKGDGDGGSAAATVGGGAVGIGAAVMDSVRRSISSGMGAAASSAPAHSGGDGGRGAGNPSGKPPVRAGTAPGAVGAASAGSSQPQPQLSLFGMPLPLAPASAGGVGGSGSSSAGIHPGPPPISVPGLNHRVRAASPKPRRVPSLSGPMAPNGPGLGSSAAAAPKQAAATSAAAAARPSPGALIRYVLAPALLLPVAWPWLLLRLWYVALCTAGVLAGAVIDAVGALVDLLRRHRSGAELLGGWAVAWLGWLLAAYWAGLAQLQLTAEDALTALSKVAAPLAAALLRRYPALSAALQPLQAAAGAVTASAYGAFCFVHDEIVPVALDLAERLPLVHMLLHRAVTSG</sequence>
<keyword evidence="4" id="KW-1185">Reference proteome</keyword>
<feature type="compositionally biased region" description="Basic and acidic residues" evidence="1">
    <location>
        <begin position="1"/>
        <end position="10"/>
    </location>
</feature>
<feature type="compositionally biased region" description="Low complexity" evidence="1">
    <location>
        <begin position="153"/>
        <end position="166"/>
    </location>
</feature>
<proteinExistence type="predicted"/>
<dbReference type="Proteomes" id="UP000613740">
    <property type="component" value="Unassembled WGS sequence"/>
</dbReference>
<gene>
    <name evidence="3" type="ORF">HYH02_008317</name>
</gene>
<evidence type="ECO:0000256" key="1">
    <source>
        <dbReference type="SAM" id="MobiDB-lite"/>
    </source>
</evidence>
<dbReference type="OrthoDB" id="551111at2759"/>
<name>A0A835WG29_9CHLO</name>
<feature type="transmembrane region" description="Helical" evidence="2">
    <location>
        <begin position="486"/>
        <end position="507"/>
    </location>
</feature>
<feature type="compositionally biased region" description="Low complexity" evidence="1">
    <location>
        <begin position="69"/>
        <end position="85"/>
    </location>
</feature>
<feature type="region of interest" description="Disordered" evidence="1">
    <location>
        <begin position="55"/>
        <end position="289"/>
    </location>
</feature>
<feature type="compositionally biased region" description="Polar residues" evidence="1">
    <location>
        <begin position="254"/>
        <end position="263"/>
    </location>
</feature>
<feature type="compositionally biased region" description="Gly residues" evidence="1">
    <location>
        <begin position="329"/>
        <end position="338"/>
    </location>
</feature>
<feature type="compositionally biased region" description="Gly residues" evidence="1">
    <location>
        <begin position="184"/>
        <end position="194"/>
    </location>
</feature>
<keyword evidence="2" id="KW-1133">Transmembrane helix</keyword>
<dbReference type="EMBL" id="JAEHOD010000025">
    <property type="protein sequence ID" value="KAG2446756.1"/>
    <property type="molecule type" value="Genomic_DNA"/>
</dbReference>
<keyword evidence="2" id="KW-0472">Membrane</keyword>
<feature type="compositionally biased region" description="Low complexity" evidence="1">
    <location>
        <begin position="11"/>
        <end position="22"/>
    </location>
</feature>
<reference evidence="3" key="1">
    <citation type="journal article" date="2020" name="bioRxiv">
        <title>Comparative genomics of Chlamydomonas.</title>
        <authorList>
            <person name="Craig R.J."/>
            <person name="Hasan A.R."/>
            <person name="Ness R.W."/>
            <person name="Keightley P.D."/>
        </authorList>
    </citation>
    <scope>NUCLEOTIDE SEQUENCE</scope>
    <source>
        <strain evidence="3">CCAP 11/173</strain>
    </source>
</reference>
<feature type="compositionally biased region" description="Low complexity" evidence="1">
    <location>
        <begin position="316"/>
        <end position="328"/>
    </location>
</feature>
<feature type="compositionally biased region" description="Gly residues" evidence="1">
    <location>
        <begin position="238"/>
        <end position="250"/>
    </location>
</feature>
<evidence type="ECO:0000313" key="4">
    <source>
        <dbReference type="Proteomes" id="UP000613740"/>
    </source>
</evidence>
<evidence type="ECO:0000313" key="3">
    <source>
        <dbReference type="EMBL" id="KAG2446756.1"/>
    </source>
</evidence>
<dbReference type="AlphaFoldDB" id="A0A835WG29"/>
<organism evidence="3 4">
    <name type="scientific">Chlamydomonas schloesseri</name>
    <dbReference type="NCBI Taxonomy" id="2026947"/>
    <lineage>
        <taxon>Eukaryota</taxon>
        <taxon>Viridiplantae</taxon>
        <taxon>Chlorophyta</taxon>
        <taxon>core chlorophytes</taxon>
        <taxon>Chlorophyceae</taxon>
        <taxon>CS clade</taxon>
        <taxon>Chlamydomonadales</taxon>
        <taxon>Chlamydomonadaceae</taxon>
        <taxon>Chlamydomonas</taxon>
    </lineage>
</organism>